<gene>
    <name evidence="1" type="ORF">SAMN04489740_2732</name>
</gene>
<sequence length="176" mass="19576">MNDFNKGDRVRIVAPRNATHYSHGDIVKVVSADESGLVIDCGNDNQDFVTRDEVELATADVITIDRADLPKVVVNEAGWMKADNNYLAHIDSAKTATLRLIALQYLSAVELLDAREKESAAAEKEASERLRSRQDEMAREVAKNAGWNDWRDGSYNQHTSETQAAIDMLITELTRG</sequence>
<dbReference type="Proteomes" id="UP000182725">
    <property type="component" value="Unassembled WGS sequence"/>
</dbReference>
<name>A0A1H5M4V2_9MICC</name>
<dbReference type="RefSeq" id="WP_074712037.1">
    <property type="nucleotide sequence ID" value="NZ_FNTV01000001.1"/>
</dbReference>
<organism evidence="1 2">
    <name type="scientific">Arthrobacter alpinus</name>
    <dbReference type="NCBI Taxonomy" id="656366"/>
    <lineage>
        <taxon>Bacteria</taxon>
        <taxon>Bacillati</taxon>
        <taxon>Actinomycetota</taxon>
        <taxon>Actinomycetes</taxon>
        <taxon>Micrococcales</taxon>
        <taxon>Micrococcaceae</taxon>
        <taxon>Arthrobacter</taxon>
    </lineage>
</organism>
<dbReference type="EMBL" id="FNTV01000001">
    <property type="protein sequence ID" value="SEE83797.1"/>
    <property type="molecule type" value="Genomic_DNA"/>
</dbReference>
<reference evidence="1 2" key="1">
    <citation type="submission" date="2016-10" db="EMBL/GenBank/DDBJ databases">
        <authorList>
            <person name="de Groot N.N."/>
        </authorList>
    </citation>
    <scope>NUCLEOTIDE SEQUENCE [LARGE SCALE GENOMIC DNA]</scope>
    <source>
        <strain evidence="1 2">DSM 22274</strain>
    </source>
</reference>
<dbReference type="AlphaFoldDB" id="A0A1H5M4V2"/>
<protein>
    <submittedName>
        <fullName evidence="1">Uncharacterized protein</fullName>
    </submittedName>
</protein>
<evidence type="ECO:0000313" key="1">
    <source>
        <dbReference type="EMBL" id="SEE83797.1"/>
    </source>
</evidence>
<proteinExistence type="predicted"/>
<evidence type="ECO:0000313" key="2">
    <source>
        <dbReference type="Proteomes" id="UP000182725"/>
    </source>
</evidence>
<accession>A0A1H5M4V2</accession>